<proteinExistence type="predicted"/>
<dbReference type="AlphaFoldDB" id="A0A167FZ90"/>
<sequence>MPTTRASFAASHRRRQTLLQLIDFAEAASGCPLSSHELQDLRAAAPLLWSPVEVNPGSPPINTNEVDGGGGAGKFVGQSRRQGTTEEGRAGQGSRGHRKGNTTRAAIGPGPSKKNQTTLKHAHAKLQKLKAHDITGEAAAQKEKQVPTVNSRRGWVERSKQRLLRVELLSIQEPLSEATELLCHLSSASLADDLQRFNALLQSQGCAFGPEATLPLPDISSDSPSFNLGLQVRQTLEGIAVTDASSKLLFFSKCLLQLRLASIVTRIKQTHGFHTRELCEKYWATALGPADAMEVERVIKRVNEAVDRGTKWARLAQGGSLHLLLIIASL</sequence>
<name>A0A167FZ90_CALVF</name>
<accession>A0A167FZ90</accession>
<evidence type="ECO:0000313" key="2">
    <source>
        <dbReference type="EMBL" id="KZO90003.1"/>
    </source>
</evidence>
<protein>
    <submittedName>
        <fullName evidence="2">Uncharacterized protein</fullName>
    </submittedName>
</protein>
<feature type="region of interest" description="Disordered" evidence="1">
    <location>
        <begin position="55"/>
        <end position="121"/>
    </location>
</feature>
<dbReference type="Proteomes" id="UP000076738">
    <property type="component" value="Unassembled WGS sequence"/>
</dbReference>
<organism evidence="2 3">
    <name type="scientific">Calocera viscosa (strain TUFC12733)</name>
    <dbReference type="NCBI Taxonomy" id="1330018"/>
    <lineage>
        <taxon>Eukaryota</taxon>
        <taxon>Fungi</taxon>
        <taxon>Dikarya</taxon>
        <taxon>Basidiomycota</taxon>
        <taxon>Agaricomycotina</taxon>
        <taxon>Dacrymycetes</taxon>
        <taxon>Dacrymycetales</taxon>
        <taxon>Dacrymycetaceae</taxon>
        <taxon>Calocera</taxon>
    </lineage>
</organism>
<evidence type="ECO:0000256" key="1">
    <source>
        <dbReference type="SAM" id="MobiDB-lite"/>
    </source>
</evidence>
<dbReference type="EMBL" id="KV417355">
    <property type="protein sequence ID" value="KZO90003.1"/>
    <property type="molecule type" value="Genomic_DNA"/>
</dbReference>
<gene>
    <name evidence="2" type="ORF">CALVIDRAFT_431043</name>
</gene>
<keyword evidence="3" id="KW-1185">Reference proteome</keyword>
<reference evidence="2 3" key="1">
    <citation type="journal article" date="2016" name="Mol. Biol. Evol.">
        <title>Comparative Genomics of Early-Diverging Mushroom-Forming Fungi Provides Insights into the Origins of Lignocellulose Decay Capabilities.</title>
        <authorList>
            <person name="Nagy L.G."/>
            <person name="Riley R."/>
            <person name="Tritt A."/>
            <person name="Adam C."/>
            <person name="Daum C."/>
            <person name="Floudas D."/>
            <person name="Sun H."/>
            <person name="Yadav J.S."/>
            <person name="Pangilinan J."/>
            <person name="Larsson K.H."/>
            <person name="Matsuura K."/>
            <person name="Barry K."/>
            <person name="Labutti K."/>
            <person name="Kuo R."/>
            <person name="Ohm R.A."/>
            <person name="Bhattacharya S.S."/>
            <person name="Shirouzu T."/>
            <person name="Yoshinaga Y."/>
            <person name="Martin F.M."/>
            <person name="Grigoriev I.V."/>
            <person name="Hibbett D.S."/>
        </authorList>
    </citation>
    <scope>NUCLEOTIDE SEQUENCE [LARGE SCALE GENOMIC DNA]</scope>
    <source>
        <strain evidence="2 3">TUFC12733</strain>
    </source>
</reference>
<evidence type="ECO:0000313" key="3">
    <source>
        <dbReference type="Proteomes" id="UP000076738"/>
    </source>
</evidence>